<dbReference type="Gene3D" id="3.40.1760.10">
    <property type="entry name" value="YfbM-like super family"/>
    <property type="match status" value="1"/>
</dbReference>
<evidence type="ECO:0000313" key="2">
    <source>
        <dbReference type="Proteomes" id="UP000602198"/>
    </source>
</evidence>
<dbReference type="Proteomes" id="UP000602198">
    <property type="component" value="Unassembled WGS sequence"/>
</dbReference>
<organism evidence="1 2">
    <name type="scientific">Nocardia acididurans</name>
    <dbReference type="NCBI Taxonomy" id="2802282"/>
    <lineage>
        <taxon>Bacteria</taxon>
        <taxon>Bacillati</taxon>
        <taxon>Actinomycetota</taxon>
        <taxon>Actinomycetes</taxon>
        <taxon>Mycobacteriales</taxon>
        <taxon>Nocardiaceae</taxon>
        <taxon>Nocardia</taxon>
    </lineage>
</organism>
<dbReference type="SUPFAM" id="SSF111069">
    <property type="entry name" value="Hypothetical protein yfbM"/>
    <property type="match status" value="1"/>
</dbReference>
<proteinExistence type="predicted"/>
<reference evidence="1 2" key="1">
    <citation type="submission" date="2021-01" db="EMBL/GenBank/DDBJ databases">
        <title>WGS of actinomycetes isolated from Thailand.</title>
        <authorList>
            <person name="Thawai C."/>
        </authorList>
    </citation>
    <scope>NUCLEOTIDE SEQUENCE [LARGE SCALE GENOMIC DNA]</scope>
    <source>
        <strain evidence="1 2">LPG 2</strain>
    </source>
</reference>
<dbReference type="Pfam" id="PF08974">
    <property type="entry name" value="DUF1877"/>
    <property type="match status" value="1"/>
</dbReference>
<dbReference type="RefSeq" id="WP_201950517.1">
    <property type="nucleotide sequence ID" value="NZ_JAERRJ010000009.1"/>
</dbReference>
<dbReference type="EMBL" id="JAERRJ010000009">
    <property type="protein sequence ID" value="MBL1077376.1"/>
    <property type="molecule type" value="Genomic_DNA"/>
</dbReference>
<evidence type="ECO:0000313" key="1">
    <source>
        <dbReference type="EMBL" id="MBL1077376.1"/>
    </source>
</evidence>
<gene>
    <name evidence="1" type="ORF">JK358_23520</name>
</gene>
<accession>A0ABS1MAR8</accession>
<dbReference type="InterPro" id="IPR035944">
    <property type="entry name" value="YfbM-like_sf"/>
</dbReference>
<name>A0ABS1MAR8_9NOCA</name>
<dbReference type="InterPro" id="IPR015068">
    <property type="entry name" value="DUF1877"/>
</dbReference>
<keyword evidence="2" id="KW-1185">Reference proteome</keyword>
<sequence>MGMYLSFTRVSPEELQEVLGLQRDPQQQNDFLMSLDRAGEPGGDLDKAWDGLRYLLEAAGTDIDLLYGIDDDYAEGTPIPWPLVLVSSTAAKLRAISFEQLAAHYDPDRMEEADVYPGIWTDTDFAFDYVREAYESLVEFFEFATARGSGAVSYLG</sequence>
<protein>
    <submittedName>
        <fullName evidence="1">YfbM family protein</fullName>
    </submittedName>
</protein>
<comment type="caution">
    <text evidence="1">The sequence shown here is derived from an EMBL/GenBank/DDBJ whole genome shotgun (WGS) entry which is preliminary data.</text>
</comment>